<dbReference type="EMBL" id="JH971412">
    <property type="protein sequence ID" value="EKM75525.1"/>
    <property type="molecule type" value="Genomic_DNA"/>
</dbReference>
<dbReference type="eggNOG" id="ENOG502RSF5">
    <property type="taxonomic scope" value="Eukaryota"/>
</dbReference>
<dbReference type="KEGG" id="abp:AGABI1DRAFT132189"/>
<organism evidence="2 3">
    <name type="scientific">Agaricus bisporus var. burnettii (strain JB137-S8 / ATCC MYA-4627 / FGSC 10392)</name>
    <name type="common">White button mushroom</name>
    <dbReference type="NCBI Taxonomy" id="597362"/>
    <lineage>
        <taxon>Eukaryota</taxon>
        <taxon>Fungi</taxon>
        <taxon>Dikarya</taxon>
        <taxon>Basidiomycota</taxon>
        <taxon>Agaricomycotina</taxon>
        <taxon>Agaricomycetes</taxon>
        <taxon>Agaricomycetidae</taxon>
        <taxon>Agaricales</taxon>
        <taxon>Agaricineae</taxon>
        <taxon>Agaricaceae</taxon>
        <taxon>Agaricus</taxon>
    </lineage>
</organism>
<dbReference type="Proteomes" id="UP000008493">
    <property type="component" value="Unassembled WGS sequence"/>
</dbReference>
<sequence>MSYSPQYYHRSSSPSLQYPSDDDTNDYYDYYADAPAPPGNYTYGYISDYSPLRSDHYESEGSGEAIEEGVQPESGRTSTTNWHAYTSVDSPILAVPEPAPDYARMSMLSETPPPSNASVHTYLNRFTKFCKKVGKMPWMSAERTTADYYPEKNIQRRKAKNLFEEDWYDRDAKEITAVSWKSRRYIEKRQGMHGGLHFEMVVGGGNGQGGDVASPYLGSGESTKSPSSVTGVIEPFPFTSTPHEDARRFQR</sequence>
<proteinExistence type="predicted"/>
<gene>
    <name evidence="2" type="ORF">AGABI1DRAFT_132189</name>
</gene>
<dbReference type="OrthoDB" id="3244156at2759"/>
<evidence type="ECO:0000313" key="3">
    <source>
        <dbReference type="Proteomes" id="UP000008493"/>
    </source>
</evidence>
<feature type="compositionally biased region" description="Basic and acidic residues" evidence="1">
    <location>
        <begin position="242"/>
        <end position="251"/>
    </location>
</feature>
<keyword evidence="3" id="KW-1185">Reference proteome</keyword>
<protein>
    <submittedName>
        <fullName evidence="2">Uncharacterized protein</fullName>
    </submittedName>
</protein>
<dbReference type="STRING" id="597362.K5XLV7"/>
<evidence type="ECO:0000256" key="1">
    <source>
        <dbReference type="SAM" id="MobiDB-lite"/>
    </source>
</evidence>
<name>K5XLV7_AGABU</name>
<dbReference type="AlphaFoldDB" id="K5XLV7"/>
<feature type="region of interest" description="Disordered" evidence="1">
    <location>
        <begin position="211"/>
        <end position="251"/>
    </location>
</feature>
<dbReference type="InParanoid" id="K5XLV7"/>
<reference evidence="3" key="1">
    <citation type="journal article" date="2012" name="Proc. Natl. Acad. Sci. U.S.A.">
        <title>Genome sequence of the button mushroom Agaricus bisporus reveals mechanisms governing adaptation to a humic-rich ecological niche.</title>
        <authorList>
            <person name="Morin E."/>
            <person name="Kohler A."/>
            <person name="Baker A.R."/>
            <person name="Foulongne-Oriol M."/>
            <person name="Lombard V."/>
            <person name="Nagy L.G."/>
            <person name="Ohm R.A."/>
            <person name="Patyshakuliyeva A."/>
            <person name="Brun A."/>
            <person name="Aerts A.L."/>
            <person name="Bailey A.M."/>
            <person name="Billette C."/>
            <person name="Coutinho P.M."/>
            <person name="Deakin G."/>
            <person name="Doddapaneni H."/>
            <person name="Floudas D."/>
            <person name="Grimwood J."/>
            <person name="Hilden K."/>
            <person name="Kuees U."/>
            <person name="LaButti K.M."/>
            <person name="Lapidus A."/>
            <person name="Lindquist E.A."/>
            <person name="Lucas S.M."/>
            <person name="Murat C."/>
            <person name="Riley R.W."/>
            <person name="Salamov A.A."/>
            <person name="Schmutz J."/>
            <person name="Subramanian V."/>
            <person name="Woesten H.A.B."/>
            <person name="Xu J."/>
            <person name="Eastwood D.C."/>
            <person name="Foster G.D."/>
            <person name="Sonnenberg A.S."/>
            <person name="Cullen D."/>
            <person name="de Vries R.P."/>
            <person name="Lundell T."/>
            <person name="Hibbett D.S."/>
            <person name="Henrissat B."/>
            <person name="Burton K.S."/>
            <person name="Kerrigan R.W."/>
            <person name="Challen M.P."/>
            <person name="Grigoriev I.V."/>
            <person name="Martin F."/>
        </authorList>
    </citation>
    <scope>NUCLEOTIDE SEQUENCE [LARGE SCALE GENOMIC DNA]</scope>
    <source>
        <strain evidence="3">JB137-S8 / ATCC MYA-4627 / FGSC 10392</strain>
    </source>
</reference>
<dbReference type="RefSeq" id="XP_007333871.1">
    <property type="nucleotide sequence ID" value="XM_007333809.1"/>
</dbReference>
<feature type="region of interest" description="Disordered" evidence="1">
    <location>
        <begin position="1"/>
        <end position="39"/>
    </location>
</feature>
<feature type="compositionally biased region" description="Polar residues" evidence="1">
    <location>
        <begin position="1"/>
        <end position="17"/>
    </location>
</feature>
<accession>K5XLV7</accession>
<dbReference type="HOGENOM" id="CLU_1106846_0_0_1"/>
<evidence type="ECO:0000313" key="2">
    <source>
        <dbReference type="EMBL" id="EKM75525.1"/>
    </source>
</evidence>
<feature type="region of interest" description="Disordered" evidence="1">
    <location>
        <begin position="54"/>
        <end position="82"/>
    </location>
</feature>
<feature type="compositionally biased region" description="Polar residues" evidence="1">
    <location>
        <begin position="220"/>
        <end position="230"/>
    </location>
</feature>
<dbReference type="GeneID" id="18827619"/>